<evidence type="ECO:0000313" key="1">
    <source>
        <dbReference type="EMBL" id="KKR10438.1"/>
    </source>
</evidence>
<organism evidence="1 2">
    <name type="scientific">Candidatus Woesebacteria bacterium GW2011_GWA1_39_21</name>
    <dbReference type="NCBI Taxonomy" id="1618550"/>
    <lineage>
        <taxon>Bacteria</taxon>
        <taxon>Candidatus Woeseibacteriota</taxon>
    </lineage>
</organism>
<comment type="caution">
    <text evidence="1">The sequence shown here is derived from an EMBL/GenBank/DDBJ whole genome shotgun (WGS) entry which is preliminary data.</text>
</comment>
<protein>
    <submittedName>
        <fullName evidence="1">Uncharacterized protein</fullName>
    </submittedName>
</protein>
<dbReference type="Proteomes" id="UP000034246">
    <property type="component" value="Unassembled WGS sequence"/>
</dbReference>
<name>A0A0G0N4U1_9BACT</name>
<dbReference type="AlphaFoldDB" id="A0A0G0N4U1"/>
<proteinExistence type="predicted"/>
<gene>
    <name evidence="1" type="ORF">UT39_C0019G0005</name>
</gene>
<dbReference type="EMBL" id="LBWP01000019">
    <property type="protein sequence ID" value="KKR10438.1"/>
    <property type="molecule type" value="Genomic_DNA"/>
</dbReference>
<evidence type="ECO:0000313" key="2">
    <source>
        <dbReference type="Proteomes" id="UP000034246"/>
    </source>
</evidence>
<sequence length="199" mass="22838">MSVRSKSAQFQSKDFNFPKFVYVGCISIVDSAGHSHNACLTRVFDNLDILKRYALFVINDLSKSIEGIGFTYQGFLIKAKFNRLFSLNKTHWKQKSADHPLNAQNFRNDVNIIKYWEMSELLVTPDGESDGVEFFSFCVSLFKDTPDTEIDLFIKNSDHAVDTRATNAALYTLEKPEKIDWLENSHKFIAGNWEGNYIN</sequence>
<dbReference type="STRING" id="1618550.UT39_C0019G0005"/>
<reference evidence="1 2" key="1">
    <citation type="journal article" date="2015" name="Nature">
        <title>rRNA introns, odd ribosomes, and small enigmatic genomes across a large radiation of phyla.</title>
        <authorList>
            <person name="Brown C.T."/>
            <person name="Hug L.A."/>
            <person name="Thomas B.C."/>
            <person name="Sharon I."/>
            <person name="Castelle C.J."/>
            <person name="Singh A."/>
            <person name="Wilkins M.J."/>
            <person name="Williams K.H."/>
            <person name="Banfield J.F."/>
        </authorList>
    </citation>
    <scope>NUCLEOTIDE SEQUENCE [LARGE SCALE GENOMIC DNA]</scope>
</reference>
<accession>A0A0G0N4U1</accession>